<evidence type="ECO:0000313" key="3">
    <source>
        <dbReference type="Proteomes" id="UP001139887"/>
    </source>
</evidence>
<sequence>MLASAVAISLVHIKRAYIPLKCKNIPLLYTLFATMLIWYIGDIWVYQPTVVAQASRSACIFTMSWMRMSFGIYSVLSCHIFRVYQYYCIFEWRVKVEKRLLWIPIILWACFPLVYGILASALSVNKGISYITDPPMCYSAKLLYFIAVGILVLLLICWIIAIFMISHIHGSFNEFYELLAVIICTVVIVVLQVVLRWIPRIGDSGFGYNTMVSMTDVMIGQLSLFILISRPLYHSIKDPFAYQKYFLHKLKRENHQSEYEIANGTQLGRISTSVQDNQDVGLVLNIESPTEWTQSVSNELLKPQYLANSNSPLQRYPTEADGRILV</sequence>
<dbReference type="EMBL" id="JANBUW010000037">
    <property type="protein sequence ID" value="KAJ2850276.1"/>
    <property type="molecule type" value="Genomic_DNA"/>
</dbReference>
<protein>
    <submittedName>
        <fullName evidence="2">Uncharacterized protein</fullName>
    </submittedName>
</protein>
<keyword evidence="1" id="KW-1133">Transmembrane helix</keyword>
<gene>
    <name evidence="2" type="ORF">IWW36_002024</name>
</gene>
<organism evidence="2 3">
    <name type="scientific">Coemansia brasiliensis</name>
    <dbReference type="NCBI Taxonomy" id="2650707"/>
    <lineage>
        <taxon>Eukaryota</taxon>
        <taxon>Fungi</taxon>
        <taxon>Fungi incertae sedis</taxon>
        <taxon>Zoopagomycota</taxon>
        <taxon>Kickxellomycotina</taxon>
        <taxon>Kickxellomycetes</taxon>
        <taxon>Kickxellales</taxon>
        <taxon>Kickxellaceae</taxon>
        <taxon>Coemansia</taxon>
    </lineage>
</organism>
<keyword evidence="3" id="KW-1185">Reference proteome</keyword>
<feature type="transmembrane region" description="Helical" evidence="1">
    <location>
        <begin position="70"/>
        <end position="89"/>
    </location>
</feature>
<keyword evidence="1" id="KW-0812">Transmembrane</keyword>
<evidence type="ECO:0000256" key="1">
    <source>
        <dbReference type="SAM" id="Phobius"/>
    </source>
</evidence>
<accession>A0A9W8IAJ5</accession>
<dbReference type="Proteomes" id="UP001139887">
    <property type="component" value="Unassembled WGS sequence"/>
</dbReference>
<reference evidence="2" key="1">
    <citation type="submission" date="2022-07" db="EMBL/GenBank/DDBJ databases">
        <title>Phylogenomic reconstructions and comparative analyses of Kickxellomycotina fungi.</title>
        <authorList>
            <person name="Reynolds N.K."/>
            <person name="Stajich J.E."/>
            <person name="Barry K."/>
            <person name="Grigoriev I.V."/>
            <person name="Crous P."/>
            <person name="Smith M.E."/>
        </authorList>
    </citation>
    <scope>NUCLEOTIDE SEQUENCE</scope>
    <source>
        <strain evidence="2">NRRL 1566</strain>
    </source>
</reference>
<feature type="transmembrane region" description="Helical" evidence="1">
    <location>
        <begin position="24"/>
        <end position="41"/>
    </location>
</feature>
<dbReference type="AlphaFoldDB" id="A0A9W8IAJ5"/>
<feature type="transmembrane region" description="Helical" evidence="1">
    <location>
        <begin position="101"/>
        <end position="122"/>
    </location>
</feature>
<proteinExistence type="predicted"/>
<comment type="caution">
    <text evidence="2">The sequence shown here is derived from an EMBL/GenBank/DDBJ whole genome shotgun (WGS) entry which is preliminary data.</text>
</comment>
<name>A0A9W8IAJ5_9FUNG</name>
<keyword evidence="1" id="KW-0472">Membrane</keyword>
<feature type="transmembrane region" description="Helical" evidence="1">
    <location>
        <begin position="178"/>
        <end position="198"/>
    </location>
</feature>
<dbReference type="OrthoDB" id="5528677at2759"/>
<feature type="transmembrane region" description="Helical" evidence="1">
    <location>
        <begin position="142"/>
        <end position="166"/>
    </location>
</feature>
<evidence type="ECO:0000313" key="2">
    <source>
        <dbReference type="EMBL" id="KAJ2850276.1"/>
    </source>
</evidence>